<evidence type="ECO:0000313" key="10">
    <source>
        <dbReference type="Proteomes" id="UP000316921"/>
    </source>
</evidence>
<comment type="function">
    <text evidence="7">Low-potential electron donor to a number of redox enzymes.</text>
</comment>
<proteinExistence type="inferred from homology"/>
<dbReference type="AlphaFoldDB" id="A0A518BIE4"/>
<dbReference type="InterPro" id="IPR029039">
    <property type="entry name" value="Flavoprotein-like_sf"/>
</dbReference>
<keyword evidence="5 7" id="KW-0288">FMN</keyword>
<reference evidence="9 10" key="1">
    <citation type="submission" date="2019-02" db="EMBL/GenBank/DDBJ databases">
        <title>Deep-cultivation of Planctomycetes and their phenomic and genomic characterization uncovers novel biology.</title>
        <authorList>
            <person name="Wiegand S."/>
            <person name="Jogler M."/>
            <person name="Boedeker C."/>
            <person name="Pinto D."/>
            <person name="Vollmers J."/>
            <person name="Rivas-Marin E."/>
            <person name="Kohn T."/>
            <person name="Peeters S.H."/>
            <person name="Heuer A."/>
            <person name="Rast P."/>
            <person name="Oberbeckmann S."/>
            <person name="Bunk B."/>
            <person name="Jeske O."/>
            <person name="Meyerdierks A."/>
            <person name="Storesund J.E."/>
            <person name="Kallscheuer N."/>
            <person name="Luecker S."/>
            <person name="Lage O.M."/>
            <person name="Pohl T."/>
            <person name="Merkel B.J."/>
            <person name="Hornburger P."/>
            <person name="Mueller R.-W."/>
            <person name="Bruemmer F."/>
            <person name="Labrenz M."/>
            <person name="Spormann A.M."/>
            <person name="Op den Camp H."/>
            <person name="Overmann J."/>
            <person name="Amann R."/>
            <person name="Jetten M.S.M."/>
            <person name="Mascher T."/>
            <person name="Medema M.H."/>
            <person name="Devos D.P."/>
            <person name="Kaster A.-K."/>
            <person name="Ovreas L."/>
            <person name="Rohde M."/>
            <person name="Galperin M.Y."/>
            <person name="Jogler C."/>
        </authorList>
    </citation>
    <scope>NUCLEOTIDE SEQUENCE [LARGE SCALE GENOMIC DNA]</scope>
    <source>
        <strain evidence="9 10">Pla133</strain>
    </source>
</reference>
<dbReference type="InterPro" id="IPR008254">
    <property type="entry name" value="Flavodoxin/NO_synth"/>
</dbReference>
<evidence type="ECO:0000256" key="2">
    <source>
        <dbReference type="ARBA" id="ARBA00005267"/>
    </source>
</evidence>
<accession>A0A518BIE4</accession>
<dbReference type="RefSeq" id="WP_145064559.1">
    <property type="nucleotide sequence ID" value="NZ_CP036287.1"/>
</dbReference>
<evidence type="ECO:0000256" key="7">
    <source>
        <dbReference type="PIRNR" id="PIRNR038996"/>
    </source>
</evidence>
<dbReference type="Pfam" id="PF00258">
    <property type="entry name" value="Flavodoxin_1"/>
    <property type="match status" value="1"/>
</dbReference>
<evidence type="ECO:0000256" key="3">
    <source>
        <dbReference type="ARBA" id="ARBA00022448"/>
    </source>
</evidence>
<evidence type="ECO:0000256" key="6">
    <source>
        <dbReference type="ARBA" id="ARBA00022982"/>
    </source>
</evidence>
<dbReference type="InterPro" id="IPR010086">
    <property type="entry name" value="Flavodoxin_lc"/>
</dbReference>
<dbReference type="PROSITE" id="PS00201">
    <property type="entry name" value="FLAVODOXIN"/>
    <property type="match status" value="1"/>
</dbReference>
<dbReference type="EMBL" id="CP036287">
    <property type="protein sequence ID" value="QDU66750.1"/>
    <property type="molecule type" value="Genomic_DNA"/>
</dbReference>
<dbReference type="GO" id="GO:0010181">
    <property type="term" value="F:FMN binding"/>
    <property type="evidence" value="ECO:0007669"/>
    <property type="project" value="UniProtKB-UniRule"/>
</dbReference>
<dbReference type="PANTHER" id="PTHR42809:SF1">
    <property type="entry name" value="FLAVODOXIN 1"/>
    <property type="match status" value="1"/>
</dbReference>
<comment type="similarity">
    <text evidence="2 7">Belongs to the flavodoxin family.</text>
</comment>
<evidence type="ECO:0000313" key="9">
    <source>
        <dbReference type="EMBL" id="QDU66750.1"/>
    </source>
</evidence>
<dbReference type="InterPro" id="IPR050619">
    <property type="entry name" value="Flavodoxin"/>
</dbReference>
<dbReference type="PANTHER" id="PTHR42809">
    <property type="entry name" value="FLAVODOXIN 2"/>
    <property type="match status" value="1"/>
</dbReference>
<evidence type="ECO:0000259" key="8">
    <source>
        <dbReference type="PROSITE" id="PS50902"/>
    </source>
</evidence>
<dbReference type="KEGG" id="pbap:Pla133_18260"/>
<keyword evidence="10" id="KW-1185">Reference proteome</keyword>
<sequence length="173" mass="19487">MKIGLVYGSTTGNTEDAAEKIRDHFDDHVDECLNISGLDLERLKAFDVLLIGIPTWNIGELQQDWDEVFNKLDPVRFDGIRVAFFGQGDQRGYPDNFQDALGILRNKLVQLGAQADLGHWSTEGYFFQRSLGVIDETKQHFVGLALDEDGQPELTDERIEGWCAQVKSELGLE</sequence>
<gene>
    <name evidence="9" type="primary">isiB</name>
    <name evidence="9" type="ORF">Pla133_18260</name>
</gene>
<protein>
    <recommendedName>
        <fullName evidence="7">Flavodoxin</fullName>
    </recommendedName>
</protein>
<dbReference type="InterPro" id="IPR001226">
    <property type="entry name" value="Flavodoxin_CS"/>
</dbReference>
<name>A0A518BIE4_9BACT</name>
<organism evidence="9 10">
    <name type="scientific">Engelhardtia mirabilis</name>
    <dbReference type="NCBI Taxonomy" id="2528011"/>
    <lineage>
        <taxon>Bacteria</taxon>
        <taxon>Pseudomonadati</taxon>
        <taxon>Planctomycetota</taxon>
        <taxon>Planctomycetia</taxon>
        <taxon>Planctomycetia incertae sedis</taxon>
        <taxon>Engelhardtia</taxon>
    </lineage>
</organism>
<keyword evidence="3 7" id="KW-0813">Transport</keyword>
<dbReference type="Gene3D" id="3.40.50.360">
    <property type="match status" value="1"/>
</dbReference>
<keyword evidence="6 7" id="KW-0249">Electron transport</keyword>
<comment type="cofactor">
    <cofactor evidence="1 7">
        <name>FMN</name>
        <dbReference type="ChEBI" id="CHEBI:58210"/>
    </cofactor>
</comment>
<dbReference type="PIRSF" id="PIRSF038996">
    <property type="entry name" value="FldA"/>
    <property type="match status" value="1"/>
</dbReference>
<feature type="domain" description="Flavodoxin-like" evidence="8">
    <location>
        <begin position="3"/>
        <end position="167"/>
    </location>
</feature>
<evidence type="ECO:0000256" key="1">
    <source>
        <dbReference type="ARBA" id="ARBA00001917"/>
    </source>
</evidence>
<evidence type="ECO:0000256" key="4">
    <source>
        <dbReference type="ARBA" id="ARBA00022630"/>
    </source>
</evidence>
<dbReference type="PROSITE" id="PS50902">
    <property type="entry name" value="FLAVODOXIN_LIKE"/>
    <property type="match status" value="1"/>
</dbReference>
<dbReference type="SUPFAM" id="SSF52218">
    <property type="entry name" value="Flavoproteins"/>
    <property type="match status" value="1"/>
</dbReference>
<keyword evidence="4 7" id="KW-0285">Flavoprotein</keyword>
<dbReference type="GO" id="GO:0009055">
    <property type="term" value="F:electron transfer activity"/>
    <property type="evidence" value="ECO:0007669"/>
    <property type="project" value="UniProtKB-UniRule"/>
</dbReference>
<dbReference type="NCBIfam" id="TIGR01752">
    <property type="entry name" value="flav_long"/>
    <property type="match status" value="1"/>
</dbReference>
<evidence type="ECO:0000256" key="5">
    <source>
        <dbReference type="ARBA" id="ARBA00022643"/>
    </source>
</evidence>
<dbReference type="Proteomes" id="UP000316921">
    <property type="component" value="Chromosome"/>
</dbReference>